<comment type="caution">
    <text evidence="2">The sequence shown here is derived from an EMBL/GenBank/DDBJ whole genome shotgun (WGS) entry which is preliminary data.</text>
</comment>
<evidence type="ECO:0000313" key="3">
    <source>
        <dbReference type="Proteomes" id="UP001497382"/>
    </source>
</evidence>
<name>A0AAV1YW69_9ARAC</name>
<sequence length="231" mass="25699">MPHFLHTSYHSTLKVHLSFYNIVNKIKKKTSPHPETQNSKKMCSFSQQERILKADLALTDSYMKSPSGKSSLGKNQDHSSNEIPHDEIKPKYDDQYHYYLPMQTTFGSNLDPSAYGASITSPPHITPASVHKSNDQISSSAVEQGPFTIQNSVMPYLSQCLSETPSNEKLDSAVILSSKHFIPENHVLSGHMEIISKTSSEGDASKISELVSESSAPFQRTHIYMPSITDV</sequence>
<reference evidence="2 3" key="1">
    <citation type="submission" date="2024-04" db="EMBL/GenBank/DDBJ databases">
        <authorList>
            <person name="Rising A."/>
            <person name="Reimegard J."/>
            <person name="Sonavane S."/>
            <person name="Akerstrom W."/>
            <person name="Nylinder S."/>
            <person name="Hedman E."/>
            <person name="Kallberg Y."/>
        </authorList>
    </citation>
    <scope>NUCLEOTIDE SEQUENCE [LARGE SCALE GENOMIC DNA]</scope>
</reference>
<feature type="compositionally biased region" description="Basic and acidic residues" evidence="1">
    <location>
        <begin position="75"/>
        <end position="88"/>
    </location>
</feature>
<evidence type="ECO:0000313" key="2">
    <source>
        <dbReference type="EMBL" id="CAL1262600.1"/>
    </source>
</evidence>
<dbReference type="AlphaFoldDB" id="A0AAV1YW69"/>
<dbReference type="EMBL" id="CAXIEN010000006">
    <property type="protein sequence ID" value="CAL1262600.1"/>
    <property type="molecule type" value="Genomic_DNA"/>
</dbReference>
<feature type="compositionally biased region" description="Polar residues" evidence="1">
    <location>
        <begin position="63"/>
        <end position="74"/>
    </location>
</feature>
<evidence type="ECO:0000256" key="1">
    <source>
        <dbReference type="SAM" id="MobiDB-lite"/>
    </source>
</evidence>
<keyword evidence="3" id="KW-1185">Reference proteome</keyword>
<proteinExistence type="predicted"/>
<gene>
    <name evidence="2" type="ORF">LARSCL_LOCUS1077</name>
</gene>
<protein>
    <submittedName>
        <fullName evidence="2">Uncharacterized protein</fullName>
    </submittedName>
</protein>
<feature type="region of interest" description="Disordered" evidence="1">
    <location>
        <begin position="63"/>
        <end position="88"/>
    </location>
</feature>
<dbReference type="Proteomes" id="UP001497382">
    <property type="component" value="Unassembled WGS sequence"/>
</dbReference>
<organism evidence="2 3">
    <name type="scientific">Larinioides sclopetarius</name>
    <dbReference type="NCBI Taxonomy" id="280406"/>
    <lineage>
        <taxon>Eukaryota</taxon>
        <taxon>Metazoa</taxon>
        <taxon>Ecdysozoa</taxon>
        <taxon>Arthropoda</taxon>
        <taxon>Chelicerata</taxon>
        <taxon>Arachnida</taxon>
        <taxon>Araneae</taxon>
        <taxon>Araneomorphae</taxon>
        <taxon>Entelegynae</taxon>
        <taxon>Araneoidea</taxon>
        <taxon>Araneidae</taxon>
        <taxon>Larinioides</taxon>
    </lineage>
</organism>
<accession>A0AAV1YW69</accession>